<dbReference type="PANTHER" id="PTHR43764">
    <property type="entry name" value="MOLYBDENUM COFACTOR BIOSYNTHESIS"/>
    <property type="match status" value="1"/>
</dbReference>
<comment type="catalytic activity">
    <reaction evidence="5">
        <text>molybdopterin + ATP + H(+) = adenylyl-molybdopterin + diphosphate</text>
        <dbReference type="Rhea" id="RHEA:31331"/>
        <dbReference type="ChEBI" id="CHEBI:15378"/>
        <dbReference type="ChEBI" id="CHEBI:30616"/>
        <dbReference type="ChEBI" id="CHEBI:33019"/>
        <dbReference type="ChEBI" id="CHEBI:58698"/>
        <dbReference type="ChEBI" id="CHEBI:62727"/>
        <dbReference type="EC" id="2.7.7.75"/>
    </reaction>
</comment>
<dbReference type="RefSeq" id="WP_093141677.1">
    <property type="nucleotide sequence ID" value="NZ_FOXF01000015.1"/>
</dbReference>
<evidence type="ECO:0000259" key="7">
    <source>
        <dbReference type="PROSITE" id="PS51340"/>
    </source>
</evidence>
<accession>A0A662ZID0</accession>
<evidence type="ECO:0000256" key="3">
    <source>
        <dbReference type="ARBA" id="ARBA00013491"/>
    </source>
</evidence>
<dbReference type="OrthoDB" id="9784492at2"/>
<name>A0A662ZID0_9GAMM</name>
<reference evidence="8 9" key="1">
    <citation type="submission" date="2016-10" db="EMBL/GenBank/DDBJ databases">
        <authorList>
            <person name="Varghese N."/>
            <person name="Submissions S."/>
        </authorList>
    </citation>
    <scope>NUCLEOTIDE SEQUENCE [LARGE SCALE GENOMIC DNA]</scope>
    <source>
        <strain evidence="8 9">DSM 1361</strain>
    </source>
</reference>
<dbReference type="AlphaFoldDB" id="A0A662ZID0"/>
<dbReference type="InterPro" id="IPR008284">
    <property type="entry name" value="MoCF_biosynth_CS"/>
</dbReference>
<dbReference type="UniPathway" id="UPA00344"/>
<protein>
    <recommendedName>
        <fullName evidence="3">Molybdopterin adenylyltransferase</fullName>
        <ecNumber evidence="2">2.7.7.75</ecNumber>
    </recommendedName>
</protein>
<dbReference type="InterPro" id="IPR036425">
    <property type="entry name" value="MoaB/Mog-like_dom_sf"/>
</dbReference>
<dbReference type="GO" id="GO:0061598">
    <property type="term" value="F:molybdopterin adenylyltransferase activity"/>
    <property type="evidence" value="ECO:0007669"/>
    <property type="project" value="UniProtKB-EC"/>
</dbReference>
<evidence type="ECO:0000256" key="6">
    <source>
        <dbReference type="ARBA" id="ARBA00058212"/>
    </source>
</evidence>
<sequence>MNSKSGFVRNICISPKRGTAKKEVPEAVLLVDWGIDNDAHAGHWHRQVSLLPQDKINIFNQKGAGVSPGDFGENLIVEGLDFGGIFKGDRLSVGECVLEITQIGKECHSHCAIFRKMGECIMPGNGIFAKVIKGGTLRKGDIVTVMENTEKTKLTAAVITLSDKGAMGLREDDSGKRVQERLMLAGYRVTDYVLLPDNEEKLRNELIRLADEKSVNLIITTGGTGFSQRDVTPEATMSVATRNAPGIAEAIRAESLKVTGRAMLSRGVSVIRNRTLIVNIPGSRKAVDECLDACLPQLEHGLNILLGRDGECGSV</sequence>
<dbReference type="PROSITE" id="PS51340">
    <property type="entry name" value="MOSC"/>
    <property type="match status" value="1"/>
</dbReference>
<dbReference type="Gene3D" id="2.40.33.20">
    <property type="entry name" value="PK beta-barrel domain-like"/>
    <property type="match status" value="1"/>
</dbReference>
<dbReference type="GO" id="GO:0006777">
    <property type="term" value="P:Mo-molybdopterin cofactor biosynthetic process"/>
    <property type="evidence" value="ECO:0007669"/>
    <property type="project" value="UniProtKB-KW"/>
</dbReference>
<dbReference type="GO" id="GO:0030170">
    <property type="term" value="F:pyridoxal phosphate binding"/>
    <property type="evidence" value="ECO:0007669"/>
    <property type="project" value="InterPro"/>
</dbReference>
<dbReference type="SUPFAM" id="SSF53218">
    <property type="entry name" value="Molybdenum cofactor biosynthesis proteins"/>
    <property type="match status" value="1"/>
</dbReference>
<dbReference type="InterPro" id="IPR001453">
    <property type="entry name" value="MoaB/Mog_dom"/>
</dbReference>
<dbReference type="InterPro" id="IPR051920">
    <property type="entry name" value="MPT_Adenylyltrnsfr/MoaC-Rel"/>
</dbReference>
<dbReference type="SUPFAM" id="SSF50800">
    <property type="entry name" value="PK beta-barrel domain-like"/>
    <property type="match status" value="1"/>
</dbReference>
<dbReference type="NCBIfam" id="TIGR00177">
    <property type="entry name" value="molyb_syn"/>
    <property type="match status" value="1"/>
</dbReference>
<gene>
    <name evidence="8" type="ORF">SAMN02910344_01078</name>
</gene>
<evidence type="ECO:0000256" key="4">
    <source>
        <dbReference type="ARBA" id="ARBA00023150"/>
    </source>
</evidence>
<dbReference type="PANTHER" id="PTHR43764:SF1">
    <property type="entry name" value="MOLYBDOPTERIN MOLYBDOTRANSFERASE"/>
    <property type="match status" value="1"/>
</dbReference>
<evidence type="ECO:0000313" key="9">
    <source>
        <dbReference type="Proteomes" id="UP000243745"/>
    </source>
</evidence>
<feature type="domain" description="MOSC" evidence="7">
    <location>
        <begin position="22"/>
        <end position="146"/>
    </location>
</feature>
<dbReference type="SMART" id="SM00852">
    <property type="entry name" value="MoCF_biosynth"/>
    <property type="match status" value="1"/>
</dbReference>
<dbReference type="InterPro" id="IPR011037">
    <property type="entry name" value="Pyrv_Knase-like_insert_dom_sf"/>
</dbReference>
<dbReference type="GO" id="GO:0030151">
    <property type="term" value="F:molybdenum ion binding"/>
    <property type="evidence" value="ECO:0007669"/>
    <property type="project" value="InterPro"/>
</dbReference>
<keyword evidence="4" id="KW-0501">Molybdenum cofactor biosynthesis</keyword>
<dbReference type="EMBL" id="FOXF01000015">
    <property type="protein sequence ID" value="SFP32015.1"/>
    <property type="molecule type" value="Genomic_DNA"/>
</dbReference>
<dbReference type="EC" id="2.7.7.75" evidence="2"/>
<dbReference type="Gene3D" id="3.40.980.10">
    <property type="entry name" value="MoaB/Mog-like domain"/>
    <property type="match status" value="1"/>
</dbReference>
<dbReference type="Pfam" id="PF00994">
    <property type="entry name" value="MoCF_biosynth"/>
    <property type="match status" value="1"/>
</dbReference>
<comment type="function">
    <text evidence="6">Catalyzes the adenylation of molybdopterin as part of the biosynthesis of the molybdenum-cofactor.</text>
</comment>
<evidence type="ECO:0000256" key="2">
    <source>
        <dbReference type="ARBA" id="ARBA00012509"/>
    </source>
</evidence>
<evidence type="ECO:0000256" key="5">
    <source>
        <dbReference type="ARBA" id="ARBA00051131"/>
    </source>
</evidence>
<organism evidence="8 9">
    <name type="scientific">Ruminobacter amylophilus</name>
    <dbReference type="NCBI Taxonomy" id="867"/>
    <lineage>
        <taxon>Bacteria</taxon>
        <taxon>Pseudomonadati</taxon>
        <taxon>Pseudomonadota</taxon>
        <taxon>Gammaproteobacteria</taxon>
        <taxon>Aeromonadales</taxon>
        <taxon>Succinivibrionaceae</taxon>
        <taxon>Ruminobacter</taxon>
    </lineage>
</organism>
<dbReference type="PROSITE" id="PS01078">
    <property type="entry name" value="MOCF_BIOSYNTHESIS_1"/>
    <property type="match status" value="1"/>
</dbReference>
<comment type="pathway">
    <text evidence="1">Cofactor biosynthesis; molybdopterin biosynthesis.</text>
</comment>
<evidence type="ECO:0000313" key="8">
    <source>
        <dbReference type="EMBL" id="SFP32015.1"/>
    </source>
</evidence>
<dbReference type="CDD" id="cd00886">
    <property type="entry name" value="MogA_MoaB"/>
    <property type="match status" value="1"/>
</dbReference>
<dbReference type="InterPro" id="IPR005302">
    <property type="entry name" value="MoCF_Sase_C"/>
</dbReference>
<keyword evidence="9" id="KW-1185">Reference proteome</keyword>
<proteinExistence type="predicted"/>
<evidence type="ECO:0000256" key="1">
    <source>
        <dbReference type="ARBA" id="ARBA00005046"/>
    </source>
</evidence>
<dbReference type="Pfam" id="PF03473">
    <property type="entry name" value="MOSC"/>
    <property type="match status" value="1"/>
</dbReference>
<dbReference type="Proteomes" id="UP000243745">
    <property type="component" value="Unassembled WGS sequence"/>
</dbReference>